<evidence type="ECO:0000313" key="2">
    <source>
        <dbReference type="EMBL" id="MFD5098301.1"/>
    </source>
</evidence>
<evidence type="ECO:0000313" key="3">
    <source>
        <dbReference type="Proteomes" id="UP001598448"/>
    </source>
</evidence>
<organism evidence="2 3">
    <name type="scientific">Streptomyces albidochromogenes</name>
    <dbReference type="NCBI Taxonomy" id="329524"/>
    <lineage>
        <taxon>Bacteria</taxon>
        <taxon>Bacillati</taxon>
        <taxon>Actinomycetota</taxon>
        <taxon>Actinomycetes</taxon>
        <taxon>Kitasatosporales</taxon>
        <taxon>Streptomycetaceae</taxon>
        <taxon>Streptomyces</taxon>
    </lineage>
</organism>
<dbReference type="Proteomes" id="UP001598448">
    <property type="component" value="Unassembled WGS sequence"/>
</dbReference>
<dbReference type="RefSeq" id="WP_386709006.1">
    <property type="nucleotide sequence ID" value="NZ_JBHXIJ010000018.1"/>
</dbReference>
<accession>A0ABW6FF68</accession>
<name>A0ABW6FF68_9ACTN</name>
<comment type="caution">
    <text evidence="2">The sequence shown here is derived from an EMBL/GenBank/DDBJ whole genome shotgun (WGS) entry which is preliminary data.</text>
</comment>
<gene>
    <name evidence="2" type="ORF">ACFWJN_04875</name>
</gene>
<dbReference type="EMBL" id="JBHXIJ010000018">
    <property type="protein sequence ID" value="MFD5098301.1"/>
    <property type="molecule type" value="Genomic_DNA"/>
</dbReference>
<feature type="region of interest" description="Disordered" evidence="1">
    <location>
        <begin position="1"/>
        <end position="69"/>
    </location>
</feature>
<sequence length="69" mass="7871">MSSTQPDVDHALAYPEPPASPLWHRHGPQARPLTPEQQRRNRELLVLAQKRTPRPRSPRSTKTLAEASR</sequence>
<reference evidence="2 3" key="1">
    <citation type="submission" date="2024-09" db="EMBL/GenBank/DDBJ databases">
        <title>The Natural Products Discovery Center: Release of the First 8490 Sequenced Strains for Exploring Actinobacteria Biosynthetic Diversity.</title>
        <authorList>
            <person name="Kalkreuter E."/>
            <person name="Kautsar S.A."/>
            <person name="Yang D."/>
            <person name="Bader C.D."/>
            <person name="Teijaro C.N."/>
            <person name="Fluegel L."/>
            <person name="Davis C.M."/>
            <person name="Simpson J.R."/>
            <person name="Lauterbach L."/>
            <person name="Steele A.D."/>
            <person name="Gui C."/>
            <person name="Meng S."/>
            <person name="Li G."/>
            <person name="Viehrig K."/>
            <person name="Ye F."/>
            <person name="Su P."/>
            <person name="Kiefer A.F."/>
            <person name="Nichols A."/>
            <person name="Cepeda A.J."/>
            <person name="Yan W."/>
            <person name="Fan B."/>
            <person name="Jiang Y."/>
            <person name="Adhikari A."/>
            <person name="Zheng C.-J."/>
            <person name="Schuster L."/>
            <person name="Cowan T.M."/>
            <person name="Smanski M.J."/>
            <person name="Chevrette M.G."/>
            <person name="De Carvalho L.P.S."/>
            <person name="Shen B."/>
        </authorList>
    </citation>
    <scope>NUCLEOTIDE SEQUENCE [LARGE SCALE GENOMIC DNA]</scope>
    <source>
        <strain evidence="2 3">NPDC058348</strain>
    </source>
</reference>
<protein>
    <submittedName>
        <fullName evidence="2">Uncharacterized protein</fullName>
    </submittedName>
</protein>
<evidence type="ECO:0000256" key="1">
    <source>
        <dbReference type="SAM" id="MobiDB-lite"/>
    </source>
</evidence>
<keyword evidence="3" id="KW-1185">Reference proteome</keyword>
<proteinExistence type="predicted"/>